<dbReference type="AlphaFoldDB" id="A0A6P7U853"/>
<gene>
    <name evidence="3" type="primary">LOC115231760</name>
</gene>
<accession>A0A6P7U853</accession>
<feature type="region of interest" description="Disordered" evidence="1">
    <location>
        <begin position="120"/>
        <end position="180"/>
    </location>
</feature>
<feature type="compositionally biased region" description="Acidic residues" evidence="1">
    <location>
        <begin position="120"/>
        <end position="129"/>
    </location>
</feature>
<reference evidence="3" key="1">
    <citation type="submission" date="2025-08" db="UniProtKB">
        <authorList>
            <consortium name="RefSeq"/>
        </authorList>
    </citation>
    <scope>IDENTIFICATION</scope>
</reference>
<dbReference type="Proteomes" id="UP000515154">
    <property type="component" value="Unplaced"/>
</dbReference>
<organism evidence="2 3">
    <name type="scientific">Octopus sinensis</name>
    <name type="common">East Asian common octopus</name>
    <dbReference type="NCBI Taxonomy" id="2607531"/>
    <lineage>
        <taxon>Eukaryota</taxon>
        <taxon>Metazoa</taxon>
        <taxon>Spiralia</taxon>
        <taxon>Lophotrochozoa</taxon>
        <taxon>Mollusca</taxon>
        <taxon>Cephalopoda</taxon>
        <taxon>Coleoidea</taxon>
        <taxon>Octopodiformes</taxon>
        <taxon>Octopoda</taxon>
        <taxon>Incirrata</taxon>
        <taxon>Octopodidae</taxon>
        <taxon>Octopus</taxon>
    </lineage>
</organism>
<keyword evidence="2" id="KW-1185">Reference proteome</keyword>
<feature type="compositionally biased region" description="Polar residues" evidence="1">
    <location>
        <begin position="160"/>
        <end position="180"/>
    </location>
</feature>
<feature type="compositionally biased region" description="Basic and acidic residues" evidence="1">
    <location>
        <begin position="130"/>
        <end position="140"/>
    </location>
</feature>
<name>A0A6P7U853_9MOLL</name>
<dbReference type="KEGG" id="osn:115231760"/>
<feature type="region of interest" description="Disordered" evidence="1">
    <location>
        <begin position="739"/>
        <end position="776"/>
    </location>
</feature>
<feature type="region of interest" description="Disordered" evidence="1">
    <location>
        <begin position="296"/>
        <end position="320"/>
    </location>
</feature>
<feature type="compositionally biased region" description="Low complexity" evidence="1">
    <location>
        <begin position="742"/>
        <end position="751"/>
    </location>
</feature>
<feature type="region of interest" description="Disordered" evidence="1">
    <location>
        <begin position="546"/>
        <end position="592"/>
    </location>
</feature>
<feature type="compositionally biased region" description="Basic and acidic residues" evidence="1">
    <location>
        <begin position="1"/>
        <end position="13"/>
    </location>
</feature>
<feature type="compositionally biased region" description="Low complexity" evidence="1">
    <location>
        <begin position="64"/>
        <end position="91"/>
    </location>
</feature>
<feature type="region of interest" description="Disordered" evidence="1">
    <location>
        <begin position="47"/>
        <end position="92"/>
    </location>
</feature>
<evidence type="ECO:0000256" key="1">
    <source>
        <dbReference type="SAM" id="MobiDB-lite"/>
    </source>
</evidence>
<protein>
    <submittedName>
        <fullName evidence="3">Uncharacterized protein LOC115231760 isoform X1</fullName>
    </submittedName>
</protein>
<sequence length="821" mass="91817">MDFTPTKESERTVSVEYTPPTPPLTPQKHKQLNSSLNVKYPVICASRSQVEESKMRRTNATDKSSSSFSSSSFPSSSSSALESSTSPSADSIIPKIFTAAPPTTLVSPRDTMLTYGMFQEDEDRYDEEESKTFKLQDPPKRKAKTFTKPLDMKDEFDCSPQKSSQDGTSSSPSRAKSQTSITQYMIRTSPQHGARLRSKSCQSPLPHSPYTILAQSPCTPSKCAKSNDGGNFFFSDLPTGELNTAVFSHDKRNRKRPVDMSSMNDKEIVENFTDLNMASPPPITVDKLPARERCRSSQDDSDYYTMANKSSAVTPPSPRLVKSACERRQKTAESPVYKDCFRRTSCRCYEENTSGGYSNRSFCKQANILEEESILCPTERSVFHGHESSQESRQQNMRFDQRPCPTAVFGHSLSGLVPVDYIHDPEHPIPDEFPYESTFVPSYDKKGIYRKDEMYNRIQALKEDSDAGKVMFRRWSNKDVTRNRSCDNQLWDSDLLPSPPSHNEVVHSPTMLPPLPPSPFNLHHTTPKISHLTSRHASTYISPVSKISPAGHAQSYRPSTSTGDLCLDRSSQPSEVRFEEGPGNSSHPHEYLATPLESPSRIRRKQPQLIPSPSNPFIFPSQQQQQKPKQQQYDTSHSTPVKSPAPPSQVPSSHSPASFHQSPCHIGCQHRGSPSSYGWAPGDLPCHQSRVHDCADRQRNGVAKRRLFCRQSEETKHSSTDGEASHCCHHFPDDHRLLYPESPSSSSSSGSQHRRSHYESSDAHFTFSGRSPSSQLQGPPLPPCNCCTGRCSVSHHPNSRCCLQRYHSTSAAYSQDDTYNI</sequence>
<feature type="region of interest" description="Disordered" evidence="1">
    <location>
        <begin position="606"/>
        <end position="672"/>
    </location>
</feature>
<evidence type="ECO:0000313" key="2">
    <source>
        <dbReference type="Proteomes" id="UP000515154"/>
    </source>
</evidence>
<feature type="region of interest" description="Disordered" evidence="1">
    <location>
        <begin position="1"/>
        <end position="33"/>
    </location>
</feature>
<feature type="compositionally biased region" description="Low complexity" evidence="1">
    <location>
        <begin position="611"/>
        <end position="632"/>
    </location>
</feature>
<feature type="compositionally biased region" description="Polar residues" evidence="1">
    <location>
        <begin position="650"/>
        <end position="661"/>
    </location>
</feature>
<dbReference type="RefSeq" id="XP_029657567.1">
    <property type="nucleotide sequence ID" value="XM_029801707.2"/>
</dbReference>
<proteinExistence type="predicted"/>
<feature type="compositionally biased region" description="Polar residues" evidence="1">
    <location>
        <begin position="556"/>
        <end position="574"/>
    </location>
</feature>
<evidence type="ECO:0000313" key="3">
    <source>
        <dbReference type="RefSeq" id="XP_029657567.1"/>
    </source>
</evidence>